<organism evidence="2 3">
    <name type="scientific">Danaus chrysippus</name>
    <name type="common">African queen</name>
    <dbReference type="NCBI Taxonomy" id="151541"/>
    <lineage>
        <taxon>Eukaryota</taxon>
        <taxon>Metazoa</taxon>
        <taxon>Ecdysozoa</taxon>
        <taxon>Arthropoda</taxon>
        <taxon>Hexapoda</taxon>
        <taxon>Insecta</taxon>
        <taxon>Pterygota</taxon>
        <taxon>Neoptera</taxon>
        <taxon>Endopterygota</taxon>
        <taxon>Lepidoptera</taxon>
        <taxon>Glossata</taxon>
        <taxon>Ditrysia</taxon>
        <taxon>Papilionoidea</taxon>
        <taxon>Nymphalidae</taxon>
        <taxon>Danainae</taxon>
        <taxon>Danaini</taxon>
        <taxon>Danaina</taxon>
        <taxon>Danaus</taxon>
        <taxon>Anosia</taxon>
    </lineage>
</organism>
<feature type="region of interest" description="Disordered" evidence="1">
    <location>
        <begin position="50"/>
        <end position="80"/>
    </location>
</feature>
<dbReference type="EMBL" id="CAKASE010000058">
    <property type="protein sequence ID" value="CAG9567520.1"/>
    <property type="molecule type" value="Genomic_DNA"/>
</dbReference>
<gene>
    <name evidence="2" type="ORF">DCHRY22_LOCUS7770</name>
</gene>
<feature type="compositionally biased region" description="Basic residues" evidence="1">
    <location>
        <begin position="66"/>
        <end position="80"/>
    </location>
</feature>
<dbReference type="OrthoDB" id="7377656at2759"/>
<name>A0A8J2QPM1_9NEOP</name>
<evidence type="ECO:0000313" key="3">
    <source>
        <dbReference type="Proteomes" id="UP000789524"/>
    </source>
</evidence>
<dbReference type="AlphaFoldDB" id="A0A8J2QPM1"/>
<comment type="caution">
    <text evidence="2">The sequence shown here is derived from an EMBL/GenBank/DDBJ whole genome shotgun (WGS) entry which is preliminary data.</text>
</comment>
<protein>
    <submittedName>
        <fullName evidence="2">(African queen) hypothetical protein</fullName>
    </submittedName>
</protein>
<evidence type="ECO:0000256" key="1">
    <source>
        <dbReference type="SAM" id="MobiDB-lite"/>
    </source>
</evidence>
<sequence>MGCAGCSVRRAVCSVRDLATSAGGAPVTSRVTRRAREEHARARGPCVISSGRLVRGGEPPTLIGRRPSRTPRAPRHRPRLVPRALAERFIRPSLALRYTRLPERGRGTELL</sequence>
<evidence type="ECO:0000313" key="2">
    <source>
        <dbReference type="EMBL" id="CAG9567520.1"/>
    </source>
</evidence>
<dbReference type="Proteomes" id="UP000789524">
    <property type="component" value="Unassembled WGS sequence"/>
</dbReference>
<proteinExistence type="predicted"/>
<keyword evidence="3" id="KW-1185">Reference proteome</keyword>
<accession>A0A8J2QPM1</accession>
<reference evidence="2" key="1">
    <citation type="submission" date="2021-09" db="EMBL/GenBank/DDBJ databases">
        <authorList>
            <person name="Martin H S."/>
        </authorList>
    </citation>
    <scope>NUCLEOTIDE SEQUENCE</scope>
</reference>